<feature type="compositionally biased region" description="Basic and acidic residues" evidence="1">
    <location>
        <begin position="113"/>
        <end position="126"/>
    </location>
</feature>
<dbReference type="OrthoDB" id="6359816at2759"/>
<sequence>MRGLNLTHLLATGEYSDLTINASGVIYRAHRCIVFPQCEAWKNMPEVDAALLTVPNKQNDQLILMGPNVTRAILEFMYSGTYTPIDIPCRLTEPPHTAIGSGKTGKSSAAAKESQDQPNTHDSDTLRYDDHSMLLSACVMTKAKEYKMKDLESQAKKALVAVAPSLTEHAEFICTIEHILNHYRDQKGLETVLQMIKPVFSKSACMRRRLQGVMRSYPRLAVELLEPLMLELDKWESGSALIAQGQRKTTNGGGAGVPLPVVTGCSSGSMKSGVLPAVAIQVTKKEKRPKLHQNAGVSFASTLSAAPTGAASLATIIPVPRPTANVPKKRKNEEQLLELEK</sequence>
<dbReference type="SUPFAM" id="SSF54695">
    <property type="entry name" value="POZ domain"/>
    <property type="match status" value="1"/>
</dbReference>
<proteinExistence type="predicted"/>
<gene>
    <name evidence="3" type="ORF">CSUB01_01633</name>
</gene>
<keyword evidence="4" id="KW-1185">Reference proteome</keyword>
<evidence type="ECO:0000259" key="2">
    <source>
        <dbReference type="Pfam" id="PF00651"/>
    </source>
</evidence>
<dbReference type="EMBL" id="JMSE01000145">
    <property type="protein sequence ID" value="KDN71639.1"/>
    <property type="molecule type" value="Genomic_DNA"/>
</dbReference>
<dbReference type="Gene3D" id="3.30.710.10">
    <property type="entry name" value="Potassium Channel Kv1.1, Chain A"/>
    <property type="match status" value="1"/>
</dbReference>
<evidence type="ECO:0000313" key="3">
    <source>
        <dbReference type="EMBL" id="KDN71639.1"/>
    </source>
</evidence>
<organism evidence="3 4">
    <name type="scientific">Colletotrichum sublineola</name>
    <name type="common">Sorghum anthracnose fungus</name>
    <dbReference type="NCBI Taxonomy" id="1173701"/>
    <lineage>
        <taxon>Eukaryota</taxon>
        <taxon>Fungi</taxon>
        <taxon>Dikarya</taxon>
        <taxon>Ascomycota</taxon>
        <taxon>Pezizomycotina</taxon>
        <taxon>Sordariomycetes</taxon>
        <taxon>Hypocreomycetidae</taxon>
        <taxon>Glomerellales</taxon>
        <taxon>Glomerellaceae</taxon>
        <taxon>Colletotrichum</taxon>
        <taxon>Colletotrichum graminicola species complex</taxon>
    </lineage>
</organism>
<dbReference type="AlphaFoldDB" id="A0A066XVB0"/>
<protein>
    <recommendedName>
        <fullName evidence="2">BTB domain-containing protein</fullName>
    </recommendedName>
</protein>
<feature type="region of interest" description="Disordered" evidence="1">
    <location>
        <begin position="320"/>
        <end position="341"/>
    </location>
</feature>
<accession>A0A066XVB0</accession>
<feature type="region of interest" description="Disordered" evidence="1">
    <location>
        <begin position="96"/>
        <end position="126"/>
    </location>
</feature>
<dbReference type="InterPro" id="IPR011333">
    <property type="entry name" value="SKP1/BTB/POZ_sf"/>
</dbReference>
<reference evidence="4" key="1">
    <citation type="journal article" date="2014" name="Genome Announc.">
        <title>Draft genome sequence of Colletotrichum sublineola, a destructive pathogen of cultivated sorghum.</title>
        <authorList>
            <person name="Baroncelli R."/>
            <person name="Sanz-Martin J.M."/>
            <person name="Rech G.E."/>
            <person name="Sukno S.A."/>
            <person name="Thon M.R."/>
        </authorList>
    </citation>
    <scope>NUCLEOTIDE SEQUENCE [LARGE SCALE GENOMIC DNA]</scope>
    <source>
        <strain evidence="4">TX430BB</strain>
    </source>
</reference>
<feature type="domain" description="BTB" evidence="2">
    <location>
        <begin position="8"/>
        <end position="82"/>
    </location>
</feature>
<dbReference type="HOGENOM" id="CLU_813839_0_0_1"/>
<name>A0A066XVB0_COLSU</name>
<dbReference type="Proteomes" id="UP000027238">
    <property type="component" value="Unassembled WGS sequence"/>
</dbReference>
<evidence type="ECO:0000313" key="4">
    <source>
        <dbReference type="Proteomes" id="UP000027238"/>
    </source>
</evidence>
<dbReference type="InterPro" id="IPR000210">
    <property type="entry name" value="BTB/POZ_dom"/>
</dbReference>
<comment type="caution">
    <text evidence="3">The sequence shown here is derived from an EMBL/GenBank/DDBJ whole genome shotgun (WGS) entry which is preliminary data.</text>
</comment>
<dbReference type="Pfam" id="PF00651">
    <property type="entry name" value="BTB"/>
    <property type="match status" value="1"/>
</dbReference>
<feature type="compositionally biased region" description="Basic and acidic residues" evidence="1">
    <location>
        <begin position="331"/>
        <end position="341"/>
    </location>
</feature>
<evidence type="ECO:0000256" key="1">
    <source>
        <dbReference type="SAM" id="MobiDB-lite"/>
    </source>
</evidence>